<dbReference type="InterPro" id="IPR003395">
    <property type="entry name" value="RecF/RecN/SMC_N"/>
</dbReference>
<evidence type="ECO:0000256" key="3">
    <source>
        <dbReference type="ARBA" id="ARBA00022618"/>
    </source>
</evidence>
<feature type="domain" description="SMC hinge" evidence="14">
    <location>
        <begin position="530"/>
        <end position="651"/>
    </location>
</feature>
<dbReference type="SUPFAM" id="SSF75553">
    <property type="entry name" value="Smc hinge domain"/>
    <property type="match status" value="1"/>
</dbReference>
<feature type="region of interest" description="Disordered" evidence="13">
    <location>
        <begin position="792"/>
        <end position="816"/>
    </location>
</feature>
<dbReference type="GO" id="GO:0005524">
    <property type="term" value="F:ATP binding"/>
    <property type="evidence" value="ECO:0007669"/>
    <property type="project" value="UniProtKB-KW"/>
</dbReference>
<keyword evidence="10" id="KW-0131">Cell cycle</keyword>
<dbReference type="OrthoDB" id="10255539at2759"/>
<organism evidence="15 16">
    <name type="scientific">Ramazzottius varieornatus</name>
    <name type="common">Water bear</name>
    <name type="synonym">Tardigrade</name>
    <dbReference type="NCBI Taxonomy" id="947166"/>
    <lineage>
        <taxon>Eukaryota</taxon>
        <taxon>Metazoa</taxon>
        <taxon>Ecdysozoa</taxon>
        <taxon>Tardigrada</taxon>
        <taxon>Eutardigrada</taxon>
        <taxon>Parachela</taxon>
        <taxon>Hypsibioidea</taxon>
        <taxon>Ramazzottiidae</taxon>
        <taxon>Ramazzottius</taxon>
    </lineage>
</organism>
<gene>
    <name evidence="15" type="primary">RvY_14482-1</name>
    <name evidence="15" type="synonym">RvY_14482.1</name>
    <name evidence="15" type="ORF">RvY_14482</name>
</gene>
<dbReference type="PIRSF" id="PIRSF005719">
    <property type="entry name" value="SMC"/>
    <property type="match status" value="1"/>
</dbReference>
<evidence type="ECO:0000256" key="10">
    <source>
        <dbReference type="ARBA" id="ARBA00023306"/>
    </source>
</evidence>
<keyword evidence="9 11" id="KW-0539">Nucleus</keyword>
<dbReference type="CDD" id="cd03273">
    <property type="entry name" value="ABC_SMC2_euk"/>
    <property type="match status" value="1"/>
</dbReference>
<dbReference type="Pfam" id="PF02463">
    <property type="entry name" value="SMC_N"/>
    <property type="match status" value="1"/>
</dbReference>
<proteinExistence type="inferred from homology"/>
<dbReference type="EMBL" id="BDGG01000010">
    <property type="protein sequence ID" value="GAV04166.1"/>
    <property type="molecule type" value="Genomic_DNA"/>
</dbReference>
<dbReference type="GO" id="GO:0016887">
    <property type="term" value="F:ATP hydrolysis activity"/>
    <property type="evidence" value="ECO:0007669"/>
    <property type="project" value="InterPro"/>
</dbReference>
<keyword evidence="5" id="KW-0498">Mitosis</keyword>
<keyword evidence="4" id="KW-0547">Nucleotide-binding</keyword>
<dbReference type="Gene3D" id="3.40.50.300">
    <property type="entry name" value="P-loop containing nucleotide triphosphate hydrolases"/>
    <property type="match status" value="2"/>
</dbReference>
<keyword evidence="3" id="KW-0132">Cell division</keyword>
<dbReference type="InterPro" id="IPR036277">
    <property type="entry name" value="SMC_hinge_sf"/>
</dbReference>
<dbReference type="GO" id="GO:0005634">
    <property type="term" value="C:nucleus"/>
    <property type="evidence" value="ECO:0007669"/>
    <property type="project" value="UniProtKB-SubCell"/>
</dbReference>
<evidence type="ECO:0000256" key="11">
    <source>
        <dbReference type="PIRNR" id="PIRNR005719"/>
    </source>
</evidence>
<evidence type="ECO:0000256" key="12">
    <source>
        <dbReference type="SAM" id="Coils"/>
    </source>
</evidence>
<feature type="coiled-coil region" evidence="12">
    <location>
        <begin position="221"/>
        <end position="435"/>
    </location>
</feature>
<dbReference type="InterPro" id="IPR027417">
    <property type="entry name" value="P-loop_NTPase"/>
</dbReference>
<evidence type="ECO:0000259" key="14">
    <source>
        <dbReference type="SMART" id="SM00968"/>
    </source>
</evidence>
<keyword evidence="16" id="KW-1185">Reference proteome</keyword>
<dbReference type="GO" id="GO:0030261">
    <property type="term" value="P:chromosome condensation"/>
    <property type="evidence" value="ECO:0007669"/>
    <property type="project" value="UniProtKB-KW"/>
</dbReference>
<evidence type="ECO:0000256" key="1">
    <source>
        <dbReference type="ARBA" id="ARBA00004123"/>
    </source>
</evidence>
<keyword evidence="6" id="KW-0067">ATP-binding</keyword>
<evidence type="ECO:0000256" key="5">
    <source>
        <dbReference type="ARBA" id="ARBA00022776"/>
    </source>
</evidence>
<accession>A0A1D1VTG0</accession>
<keyword evidence="8" id="KW-0226">DNA condensation</keyword>
<dbReference type="SMART" id="SM00968">
    <property type="entry name" value="SMC_hinge"/>
    <property type="match status" value="1"/>
</dbReference>
<dbReference type="AlphaFoldDB" id="A0A1D1VTG0"/>
<dbReference type="SUPFAM" id="SSF52540">
    <property type="entry name" value="P-loop containing nucleoside triphosphate hydrolases"/>
    <property type="match status" value="2"/>
</dbReference>
<evidence type="ECO:0000313" key="15">
    <source>
        <dbReference type="EMBL" id="GAV04166.1"/>
    </source>
</evidence>
<evidence type="ECO:0000256" key="8">
    <source>
        <dbReference type="ARBA" id="ARBA00023067"/>
    </source>
</evidence>
<evidence type="ECO:0000256" key="9">
    <source>
        <dbReference type="ARBA" id="ARBA00023242"/>
    </source>
</evidence>
<comment type="caution">
    <text evidence="15">The sequence shown here is derived from an EMBL/GenBank/DDBJ whole genome shotgun (WGS) entry which is preliminary data.</text>
</comment>
<dbReference type="InterPro" id="IPR027120">
    <property type="entry name" value="Smc2_ABC"/>
</dbReference>
<evidence type="ECO:0000313" key="16">
    <source>
        <dbReference type="Proteomes" id="UP000186922"/>
    </source>
</evidence>
<dbReference type="PANTHER" id="PTHR43977">
    <property type="entry name" value="STRUCTURAL MAINTENANCE OF CHROMOSOMES PROTEIN 3"/>
    <property type="match status" value="1"/>
</dbReference>
<evidence type="ECO:0000256" key="13">
    <source>
        <dbReference type="SAM" id="MobiDB-lite"/>
    </source>
</evidence>
<reference evidence="15 16" key="1">
    <citation type="journal article" date="2016" name="Nat. Commun.">
        <title>Extremotolerant tardigrade genome and improved radiotolerance of human cultured cells by tardigrade-unique protein.</title>
        <authorList>
            <person name="Hashimoto T."/>
            <person name="Horikawa D.D."/>
            <person name="Saito Y."/>
            <person name="Kuwahara H."/>
            <person name="Kozuka-Hata H."/>
            <person name="Shin-I T."/>
            <person name="Minakuchi Y."/>
            <person name="Ohishi K."/>
            <person name="Motoyama A."/>
            <person name="Aizu T."/>
            <person name="Enomoto A."/>
            <person name="Kondo K."/>
            <person name="Tanaka S."/>
            <person name="Hara Y."/>
            <person name="Koshikawa S."/>
            <person name="Sagara H."/>
            <person name="Miura T."/>
            <person name="Yokobori S."/>
            <person name="Miyagawa K."/>
            <person name="Suzuki Y."/>
            <person name="Kubo T."/>
            <person name="Oyama M."/>
            <person name="Kohara Y."/>
            <person name="Fujiyama A."/>
            <person name="Arakawa K."/>
            <person name="Katayama T."/>
            <person name="Toyoda A."/>
            <person name="Kunieda T."/>
        </authorList>
    </citation>
    <scope>NUCLEOTIDE SEQUENCE [LARGE SCALE GENOMIC DNA]</scope>
    <source>
        <strain evidence="15 16">YOKOZUNA-1</strain>
    </source>
</reference>
<dbReference type="GO" id="GO:0051301">
    <property type="term" value="P:cell division"/>
    <property type="evidence" value="ECO:0007669"/>
    <property type="project" value="UniProtKB-KW"/>
</dbReference>
<evidence type="ECO:0000256" key="7">
    <source>
        <dbReference type="ARBA" id="ARBA00023054"/>
    </source>
</evidence>
<dbReference type="STRING" id="947166.A0A1D1VTG0"/>
<protein>
    <recommendedName>
        <fullName evidence="11">Structural maintenance of chromosomes protein</fullName>
    </recommendedName>
</protein>
<dbReference type="Proteomes" id="UP000186922">
    <property type="component" value="Unassembled WGS sequence"/>
</dbReference>
<dbReference type="Pfam" id="PF06470">
    <property type="entry name" value="SMC_hinge"/>
    <property type="match status" value="1"/>
</dbReference>
<evidence type="ECO:0000256" key="6">
    <source>
        <dbReference type="ARBA" id="ARBA00022840"/>
    </source>
</evidence>
<dbReference type="InterPro" id="IPR024704">
    <property type="entry name" value="SMC"/>
</dbReference>
<name>A0A1D1VTG0_RAMVA</name>
<evidence type="ECO:0000256" key="2">
    <source>
        <dbReference type="ARBA" id="ARBA00005231"/>
    </source>
</evidence>
<dbReference type="GO" id="GO:0005694">
    <property type="term" value="C:chromosome"/>
    <property type="evidence" value="ECO:0007669"/>
    <property type="project" value="InterPro"/>
</dbReference>
<keyword evidence="7 12" id="KW-0175">Coiled coil</keyword>
<comment type="subcellular location">
    <subcellularLocation>
        <location evidence="1 11">Nucleus</location>
    </subcellularLocation>
</comment>
<dbReference type="Gene3D" id="3.30.70.1620">
    <property type="match status" value="1"/>
</dbReference>
<dbReference type="InterPro" id="IPR010935">
    <property type="entry name" value="SMC_hinge"/>
</dbReference>
<comment type="similarity">
    <text evidence="2">Belongs to the SMC family. SMC2 subfamily.</text>
</comment>
<feature type="coiled-coil region" evidence="12">
    <location>
        <begin position="879"/>
        <end position="941"/>
    </location>
</feature>
<evidence type="ECO:0000256" key="4">
    <source>
        <dbReference type="ARBA" id="ARBA00022741"/>
    </source>
</evidence>
<sequence>MHIKSITLHGFKSYGAKTTISGFDSQFNAITGLNGCGKSNILDAICFVLCQNAPTPFRVDSMQDLVYKKGAGGISFASVTITFDNRNKQQSPINYGKHDEIVVERRIVLQGKASKYTINGNNATQTQVMDMFRSVQLNIQNPHFLIMQGRIVKVLNYKPDEIWKMVEEAAGTMVYITKRDGTLKMIKEKEKRIADIDALVSQVLEPQIARLAKDRQEHIDVQRLGREVEKLQCEVAVLEAYKYKTHAQETKAQRTTLKEKEKELNAKKEEMAESVKEIEQKIKNLEEGDSDQSDELKTLEKAADDLRKKMVSAQSEIDSNRNLIEEENKAIAELHREIEAKEKETTDLNRRQEKTTQDLAAAEAKRTDLEGNLQKAQQALAVIVTGVGGRDNAEFGWKNQCTAAQQDLADLNRRLNVARGTLQNLRESARKAAEQHTRVTGEHQRTMAQIKVLQDELVALGEALEFQKTTAAQALNESGTPAADLNALRQKQRVLLNEVSTSEQSIRSFEERTRYLSLPYTQEPPGLDKKKLYGAAAKLFSVKDPERFLVAVDSAAGGKKQHFVVEDEFTAKLLLNQGRITRRVTILPLNRLRGTSISPDEVRRMQQKVGQDKVWAAIDLVEYDPKFRIVAEYLLGSTVVCADLETANSIAFDPQFRKSCVTLDGDSVSPDGIVSGGSRVLRENCTMEHVRRLTDVQRACAKQREKLREVETAIAAAQEQDNEVRKLEADIHQKDNQLTALFHKCDTNDELRQLRDAEKTKEDIVALEQEMEEGTVKKAEFEAKIAELKRKLSDKNAQETEKKEAENHERQCKEAVQRQTDVVNAILQRQVEGETAIKNNKAAIENSTTEIADRQQRIEGYSRKIADKERSLKPIEADCIQATKKYKELRQAVAEKSAELQDAQAAKRNLEKETTKLNRECNDVKKELAQTKDVLKGIEDKLNNDLFQQHHWLGEEYEKLGTDQSSYAAIIRDTDFGTCKAKLDRKIAERNEKQRSVGSENNIDFDFINRQFEELKKKSLLCKQDKTQLESIIVNLDQKKQELIELAVTEVNKHFGSIFSALLPNANCMLERDVDENGRQAEALRIRVALGSNSRQPNGWLWKESLSELSGGQRSLVALSLILAMLKMNPAPVYILDEIDAALDLSHTQNVGRMIQKHFRQSQFVVVSLKEGMFNNANIVFRVGFADGVSKVTVTKNRRKSLADGGNQDGGDSDVER</sequence>